<accession>A0A841K262</accession>
<keyword evidence="1" id="KW-0175">Coiled coil</keyword>
<dbReference type="Pfam" id="PF09849">
    <property type="entry name" value="DUF2076"/>
    <property type="match status" value="1"/>
</dbReference>
<reference evidence="3 4" key="1">
    <citation type="submission" date="2020-08" db="EMBL/GenBank/DDBJ databases">
        <title>Genomic Encyclopedia of Type Strains, Phase IV (KMG-IV): sequencing the most valuable type-strain genomes for metagenomic binning, comparative biology and taxonomic classification.</title>
        <authorList>
            <person name="Goeker M."/>
        </authorList>
    </citation>
    <scope>NUCLEOTIDE SEQUENCE [LARGE SCALE GENOMIC DNA]</scope>
    <source>
        <strain evidence="3 4">DSM 101465</strain>
    </source>
</reference>
<gene>
    <name evidence="3" type="ORF">HNQ73_000426</name>
</gene>
<dbReference type="EMBL" id="JACHEH010000001">
    <property type="protein sequence ID" value="MBB6166818.1"/>
    <property type="molecule type" value="Genomic_DNA"/>
</dbReference>
<dbReference type="Proteomes" id="UP000588017">
    <property type="component" value="Unassembled WGS sequence"/>
</dbReference>
<proteinExistence type="predicted"/>
<evidence type="ECO:0000256" key="2">
    <source>
        <dbReference type="SAM" id="MobiDB-lite"/>
    </source>
</evidence>
<dbReference type="RefSeq" id="WP_183331764.1">
    <property type="nucleotide sequence ID" value="NZ_BMHX01000001.1"/>
</dbReference>
<evidence type="ECO:0000256" key="1">
    <source>
        <dbReference type="SAM" id="Coils"/>
    </source>
</evidence>
<keyword evidence="4" id="KW-1185">Reference proteome</keyword>
<evidence type="ECO:0000313" key="3">
    <source>
        <dbReference type="EMBL" id="MBB6166818.1"/>
    </source>
</evidence>
<dbReference type="InterPro" id="IPR018648">
    <property type="entry name" value="DUF2076"/>
</dbReference>
<name>A0A841K262_9HYPH</name>
<comment type="caution">
    <text evidence="3">The sequence shown here is derived from an EMBL/GenBank/DDBJ whole genome shotgun (WGS) entry which is preliminary data.</text>
</comment>
<feature type="region of interest" description="Disordered" evidence="2">
    <location>
        <begin position="81"/>
        <end position="123"/>
    </location>
</feature>
<sequence length="191" mass="20025">MDNQDRQAIEGLFARLREVERQAGPRDHEAENFIRERIAQQPGAPYYMAQTIVMQDYALQEAQRRIKELEREASRRTGRLLTGVFGGDQPSRGSVPSVPCSAAGQEDLGTAPPAEKRQSGHGSSLAGAAQTALGVTGGMLLGAAIGSLFGGIATQAAEVPPAAAPEHAANDEGGGFFDGFFGDLFGGDEGP</sequence>
<dbReference type="AlphaFoldDB" id="A0A841K262"/>
<evidence type="ECO:0008006" key="5">
    <source>
        <dbReference type="Google" id="ProtNLM"/>
    </source>
</evidence>
<organism evidence="3 4">
    <name type="scientific">Chelatococcus composti</name>
    <dbReference type="NCBI Taxonomy" id="1743235"/>
    <lineage>
        <taxon>Bacteria</taxon>
        <taxon>Pseudomonadati</taxon>
        <taxon>Pseudomonadota</taxon>
        <taxon>Alphaproteobacteria</taxon>
        <taxon>Hyphomicrobiales</taxon>
        <taxon>Chelatococcaceae</taxon>
        <taxon>Chelatococcus</taxon>
    </lineage>
</organism>
<evidence type="ECO:0000313" key="4">
    <source>
        <dbReference type="Proteomes" id="UP000588017"/>
    </source>
</evidence>
<feature type="coiled-coil region" evidence="1">
    <location>
        <begin position="52"/>
        <end position="79"/>
    </location>
</feature>
<protein>
    <recommendedName>
        <fullName evidence="5">DUF2076 domain-containing protein</fullName>
    </recommendedName>
</protein>